<comment type="caution">
    <text evidence="3">The sequence shown here is derived from an EMBL/GenBank/DDBJ whole genome shotgun (WGS) entry which is preliminary data.</text>
</comment>
<keyword evidence="1" id="KW-0732">Signal</keyword>
<feature type="domain" description="C-type lectin" evidence="2">
    <location>
        <begin position="125"/>
        <end position="228"/>
    </location>
</feature>
<dbReference type="InterPro" id="IPR016187">
    <property type="entry name" value="CTDL_fold"/>
</dbReference>
<dbReference type="EMBL" id="CANHGI010000005">
    <property type="protein sequence ID" value="CAI5450434.1"/>
    <property type="molecule type" value="Genomic_DNA"/>
</dbReference>
<evidence type="ECO:0000313" key="4">
    <source>
        <dbReference type="Proteomes" id="UP001152747"/>
    </source>
</evidence>
<dbReference type="InterPro" id="IPR016186">
    <property type="entry name" value="C-type_lectin-like/link_sf"/>
</dbReference>
<reference evidence="3" key="1">
    <citation type="submission" date="2022-11" db="EMBL/GenBank/DDBJ databases">
        <authorList>
            <person name="Kikuchi T."/>
        </authorList>
    </citation>
    <scope>NUCLEOTIDE SEQUENCE</scope>
    <source>
        <strain evidence="3">PS1010</strain>
    </source>
</reference>
<evidence type="ECO:0000259" key="2">
    <source>
        <dbReference type="PROSITE" id="PS50041"/>
    </source>
</evidence>
<feature type="chain" id="PRO_5040464000" description="C-type lectin domain-containing protein" evidence="1">
    <location>
        <begin position="17"/>
        <end position="298"/>
    </location>
</feature>
<dbReference type="Pfam" id="PF08277">
    <property type="entry name" value="PAN_3"/>
    <property type="match status" value="1"/>
</dbReference>
<name>A0A9P1IUB4_9PELO</name>
<sequence>MCAFLFFFCILSLANCYMLIFYGELGTSMNCTKYSTVSWDTCITNCDENDNCFLSYTSLSVSCNTCGFGGFPGISYSPSETNYKLALKSRLANCTYNLEMLSQQKIDALKQCPGGYGTLPRNNAQSSVCFQRLYQQAYTTQDVAKTLCTDRSGGYGGQLMGLDSDQMRSSLSATTITIYLYNCSIWIGLELKNGIWTWTDPWFTGSGSIAWASGHPKTGNTCASLQYGTGLLQSEKMLRGNLHIEILPRFLSVYQAGIIDFSNWRGQELKETCEFSWKTSDYWIFRSKIDLAQNIDGN</sequence>
<dbReference type="PANTHER" id="PTHR47629:SF7">
    <property type="entry name" value="PAN-3 DOMAIN-CONTAINING PROTEIN"/>
    <property type="match status" value="1"/>
</dbReference>
<proteinExistence type="predicted"/>
<dbReference type="PANTHER" id="PTHR47629">
    <property type="entry name" value="C-TYPE LECTIN-RELATED"/>
    <property type="match status" value="1"/>
</dbReference>
<protein>
    <recommendedName>
        <fullName evidence="2">C-type lectin domain-containing protein</fullName>
    </recommendedName>
</protein>
<accession>A0A9P1IUB4</accession>
<dbReference type="SUPFAM" id="SSF56436">
    <property type="entry name" value="C-type lectin-like"/>
    <property type="match status" value="1"/>
</dbReference>
<dbReference type="InterPro" id="IPR001304">
    <property type="entry name" value="C-type_lectin-like"/>
</dbReference>
<dbReference type="Proteomes" id="UP001152747">
    <property type="component" value="Unassembled WGS sequence"/>
</dbReference>
<dbReference type="SMART" id="SM00605">
    <property type="entry name" value="CW"/>
    <property type="match status" value="1"/>
</dbReference>
<keyword evidence="4" id="KW-1185">Reference proteome</keyword>
<dbReference type="PROSITE" id="PS50041">
    <property type="entry name" value="C_TYPE_LECTIN_2"/>
    <property type="match status" value="1"/>
</dbReference>
<evidence type="ECO:0000313" key="3">
    <source>
        <dbReference type="EMBL" id="CAI5450434.1"/>
    </source>
</evidence>
<feature type="signal peptide" evidence="1">
    <location>
        <begin position="1"/>
        <end position="16"/>
    </location>
</feature>
<gene>
    <name evidence="3" type="ORF">CAMP_LOCUS13071</name>
</gene>
<evidence type="ECO:0000256" key="1">
    <source>
        <dbReference type="SAM" id="SignalP"/>
    </source>
</evidence>
<organism evidence="3 4">
    <name type="scientific">Caenorhabditis angaria</name>
    <dbReference type="NCBI Taxonomy" id="860376"/>
    <lineage>
        <taxon>Eukaryota</taxon>
        <taxon>Metazoa</taxon>
        <taxon>Ecdysozoa</taxon>
        <taxon>Nematoda</taxon>
        <taxon>Chromadorea</taxon>
        <taxon>Rhabditida</taxon>
        <taxon>Rhabditina</taxon>
        <taxon>Rhabditomorpha</taxon>
        <taxon>Rhabditoidea</taxon>
        <taxon>Rhabditidae</taxon>
        <taxon>Peloderinae</taxon>
        <taxon>Caenorhabditis</taxon>
    </lineage>
</organism>
<dbReference type="Gene3D" id="3.10.100.10">
    <property type="entry name" value="Mannose-Binding Protein A, subunit A"/>
    <property type="match status" value="1"/>
</dbReference>
<dbReference type="AlphaFoldDB" id="A0A9P1IUB4"/>
<dbReference type="InterPro" id="IPR006583">
    <property type="entry name" value="PAN-3_domain"/>
</dbReference>